<keyword evidence="7" id="KW-0067">ATP-binding</keyword>
<dbReference type="Gene3D" id="3.90.650.10">
    <property type="entry name" value="PurM-like C-terminal domain"/>
    <property type="match status" value="1"/>
</dbReference>
<dbReference type="PANTHER" id="PTHR10520">
    <property type="entry name" value="TRIFUNCTIONAL PURINE BIOSYNTHETIC PROTEIN ADENOSINE-3-RELATED"/>
    <property type="match status" value="1"/>
</dbReference>
<dbReference type="UniPathway" id="UPA00074">
    <property type="reaction ID" value="UER00129"/>
</dbReference>
<dbReference type="Gene3D" id="3.30.1330.10">
    <property type="entry name" value="PurM-like, N-terminal domain"/>
    <property type="match status" value="1"/>
</dbReference>
<comment type="caution">
    <text evidence="14">The sequence shown here is derived from an EMBL/GenBank/DDBJ whole genome shotgun (WGS) entry which is preliminary data.</text>
</comment>
<dbReference type="GO" id="GO:0046084">
    <property type="term" value="P:adenine biosynthetic process"/>
    <property type="evidence" value="ECO:0007669"/>
    <property type="project" value="TreeGrafter"/>
</dbReference>
<organism evidence="14 15">
    <name type="scientific">Pontibacter qinzhouensis</name>
    <dbReference type="NCBI Taxonomy" id="2603253"/>
    <lineage>
        <taxon>Bacteria</taxon>
        <taxon>Pseudomonadati</taxon>
        <taxon>Bacteroidota</taxon>
        <taxon>Cytophagia</taxon>
        <taxon>Cytophagales</taxon>
        <taxon>Hymenobacteraceae</taxon>
        <taxon>Pontibacter</taxon>
    </lineage>
</organism>
<dbReference type="InterPro" id="IPR016188">
    <property type="entry name" value="PurM-like_N"/>
</dbReference>
<evidence type="ECO:0000256" key="5">
    <source>
        <dbReference type="ARBA" id="ARBA00022598"/>
    </source>
</evidence>
<dbReference type="SUPFAM" id="SSF55326">
    <property type="entry name" value="PurM N-terminal domain-like"/>
    <property type="match status" value="1"/>
</dbReference>
<keyword evidence="6" id="KW-0547">Nucleotide-binding</keyword>
<reference evidence="14 15" key="1">
    <citation type="submission" date="2019-08" db="EMBL/GenBank/DDBJ databases">
        <authorList>
            <person name="Shi S."/>
        </authorList>
    </citation>
    <scope>NUCLEOTIDE SEQUENCE [LARGE SCALE GENOMIC DNA]</scope>
    <source>
        <strain evidence="14 15">GY10130</strain>
    </source>
</reference>
<dbReference type="Pfam" id="PF02769">
    <property type="entry name" value="AIRS_C"/>
    <property type="match status" value="1"/>
</dbReference>
<dbReference type="RefSeq" id="WP_147919813.1">
    <property type="nucleotide sequence ID" value="NZ_VRTY01000001.1"/>
</dbReference>
<evidence type="ECO:0000259" key="13">
    <source>
        <dbReference type="Pfam" id="PF02769"/>
    </source>
</evidence>
<dbReference type="OrthoDB" id="9802507at2"/>
<feature type="domain" description="PurM-like C-terminal" evidence="13">
    <location>
        <begin position="179"/>
        <end position="377"/>
    </location>
</feature>
<dbReference type="GO" id="GO:0005829">
    <property type="term" value="C:cytosol"/>
    <property type="evidence" value="ECO:0007669"/>
    <property type="project" value="TreeGrafter"/>
</dbReference>
<dbReference type="InterPro" id="IPR036921">
    <property type="entry name" value="PurM-like_N_sf"/>
</dbReference>
<comment type="catalytic activity">
    <reaction evidence="11">
        <text>2-formamido-N(1)-(5-O-phospho-beta-D-ribosyl)acetamidine + ATP = 5-amino-1-(5-phospho-beta-D-ribosyl)imidazole + ADP + phosphate + H(+)</text>
        <dbReference type="Rhea" id="RHEA:23032"/>
        <dbReference type="ChEBI" id="CHEBI:15378"/>
        <dbReference type="ChEBI" id="CHEBI:30616"/>
        <dbReference type="ChEBI" id="CHEBI:43474"/>
        <dbReference type="ChEBI" id="CHEBI:137981"/>
        <dbReference type="ChEBI" id="CHEBI:147287"/>
        <dbReference type="ChEBI" id="CHEBI:456216"/>
        <dbReference type="EC" id="6.3.3.1"/>
    </reaction>
</comment>
<dbReference type="AlphaFoldDB" id="A0A5C8KG45"/>
<evidence type="ECO:0000256" key="4">
    <source>
        <dbReference type="ARBA" id="ARBA00020367"/>
    </source>
</evidence>
<dbReference type="EC" id="6.3.3.1" evidence="3"/>
<evidence type="ECO:0000256" key="3">
    <source>
        <dbReference type="ARBA" id="ARBA00013047"/>
    </source>
</evidence>
<dbReference type="EMBL" id="VRTY01000001">
    <property type="protein sequence ID" value="TXK52910.1"/>
    <property type="molecule type" value="Genomic_DNA"/>
</dbReference>
<keyword evidence="5 14" id="KW-0436">Ligase</keyword>
<evidence type="ECO:0000259" key="12">
    <source>
        <dbReference type="Pfam" id="PF00586"/>
    </source>
</evidence>
<keyword evidence="15" id="KW-1185">Reference proteome</keyword>
<comment type="pathway">
    <text evidence="1">Purine metabolism; IMP biosynthesis via de novo pathway; 5-amino-1-(5-phospho-D-ribosyl)imidazole from N(2)-formyl-N(1)-(5-phospho-D-ribosyl)glycinamide: step 2/2.</text>
</comment>
<dbReference type="PANTHER" id="PTHR10520:SF12">
    <property type="entry name" value="TRIFUNCTIONAL PURINE BIOSYNTHETIC PROTEIN ADENOSINE-3"/>
    <property type="match status" value="1"/>
</dbReference>
<evidence type="ECO:0000256" key="8">
    <source>
        <dbReference type="ARBA" id="ARBA00031908"/>
    </source>
</evidence>
<dbReference type="GO" id="GO:0006189">
    <property type="term" value="P:'de novo' IMP biosynthetic process"/>
    <property type="evidence" value="ECO:0007669"/>
    <property type="project" value="UniProtKB-UniPathway"/>
</dbReference>
<evidence type="ECO:0000256" key="7">
    <source>
        <dbReference type="ARBA" id="ARBA00022840"/>
    </source>
</evidence>
<evidence type="ECO:0000313" key="15">
    <source>
        <dbReference type="Proteomes" id="UP000321926"/>
    </source>
</evidence>
<comment type="similarity">
    <text evidence="2">Belongs to the AIR synthase family.</text>
</comment>
<dbReference type="InterPro" id="IPR036676">
    <property type="entry name" value="PurM-like_C_sf"/>
</dbReference>
<gene>
    <name evidence="14" type="ORF">FVR03_00620</name>
</gene>
<dbReference type="GO" id="GO:0004637">
    <property type="term" value="F:phosphoribosylamine-glycine ligase activity"/>
    <property type="evidence" value="ECO:0007669"/>
    <property type="project" value="TreeGrafter"/>
</dbReference>
<dbReference type="SUPFAM" id="SSF56042">
    <property type="entry name" value="PurM C-terminal domain-like"/>
    <property type="match status" value="1"/>
</dbReference>
<evidence type="ECO:0000256" key="2">
    <source>
        <dbReference type="ARBA" id="ARBA00010280"/>
    </source>
</evidence>
<name>A0A5C8KG45_9BACT</name>
<evidence type="ECO:0000256" key="11">
    <source>
        <dbReference type="ARBA" id="ARBA00049057"/>
    </source>
</evidence>
<dbReference type="InterPro" id="IPR010918">
    <property type="entry name" value="PurM-like_C_dom"/>
</dbReference>
<dbReference type="GO" id="GO:0005524">
    <property type="term" value="F:ATP binding"/>
    <property type="evidence" value="ECO:0007669"/>
    <property type="project" value="UniProtKB-KW"/>
</dbReference>
<dbReference type="Proteomes" id="UP000321926">
    <property type="component" value="Unassembled WGS sequence"/>
</dbReference>
<evidence type="ECO:0000256" key="10">
    <source>
        <dbReference type="ARBA" id="ARBA00033093"/>
    </source>
</evidence>
<dbReference type="Pfam" id="PF00586">
    <property type="entry name" value="AIRS"/>
    <property type="match status" value="1"/>
</dbReference>
<evidence type="ECO:0000256" key="1">
    <source>
        <dbReference type="ARBA" id="ARBA00004686"/>
    </source>
</evidence>
<dbReference type="GO" id="GO:0004641">
    <property type="term" value="F:phosphoribosylformylglycinamidine cyclo-ligase activity"/>
    <property type="evidence" value="ECO:0007669"/>
    <property type="project" value="UniProtKB-EC"/>
</dbReference>
<evidence type="ECO:0000313" key="14">
    <source>
        <dbReference type="EMBL" id="TXK52910.1"/>
    </source>
</evidence>
<proteinExistence type="inferred from homology"/>
<sequence>MENRYLRRGVSASKEDVHNAIKNIDKGLFPKAFCKIIPDILTGDPDYCAIMHADGAGTKSSLAYMYWKETGDLSVWKGIAQDAVVMNTDDLLCVGATDGILLSSTIGRNKNLIPGEVIAAIINGTEEVLQMLRDNGIGIYSTGGETADVGDLVRTIIVDSTVTARMRRDEVISNHNIQAGDVIVGFASYGKANYEDEYNGGMGSNGLTSARHDVFHRYLSKSYPESYDPELPVDLVYSGNYRLTDVNEETGQEIGKLVLSPTRTYAPIVREILKGYRQHIHGMVHCSGGAQTKVLHFTDQVHIVKDNLFATPLLFRIIQEQSHTDWKEMYKVFNMGHRLEVYLPEQYADDLIAISRSFGVEAQVIGHVEGSKANELTIRSSHGEFYYKG</sequence>
<evidence type="ECO:0000256" key="6">
    <source>
        <dbReference type="ARBA" id="ARBA00022741"/>
    </source>
</evidence>
<protein>
    <recommendedName>
        <fullName evidence="4">Phosphoribosylformylglycinamidine cyclo-ligase</fullName>
        <ecNumber evidence="3">6.3.3.1</ecNumber>
    </recommendedName>
    <alternativeName>
        <fullName evidence="9">AIR synthase</fullName>
    </alternativeName>
    <alternativeName>
        <fullName evidence="10">AIRS</fullName>
    </alternativeName>
    <alternativeName>
        <fullName evidence="8">Phosphoribosyl-aminoimidazole synthetase</fullName>
    </alternativeName>
</protein>
<accession>A0A5C8KG45</accession>
<evidence type="ECO:0000256" key="9">
    <source>
        <dbReference type="ARBA" id="ARBA00032931"/>
    </source>
</evidence>
<feature type="domain" description="PurM-like N-terminal" evidence="12">
    <location>
        <begin position="44"/>
        <end position="165"/>
    </location>
</feature>
<dbReference type="InterPro" id="IPR004733">
    <property type="entry name" value="PurM_cligase"/>
</dbReference>